<evidence type="ECO:0000313" key="2">
    <source>
        <dbReference type="EMBL" id="BBM50114.1"/>
    </source>
</evidence>
<name>A0A134ACS8_9FUSO</name>
<evidence type="ECO:0000313" key="3">
    <source>
        <dbReference type="EMBL" id="KXB65478.1"/>
    </source>
</evidence>
<dbReference type="AlphaFoldDB" id="A0A134ACS8"/>
<dbReference type="OrthoDB" id="80570at2"/>
<keyword evidence="4" id="KW-1185">Reference proteome</keyword>
<evidence type="ECO:0000313" key="5">
    <source>
        <dbReference type="Proteomes" id="UP000321397"/>
    </source>
</evidence>
<dbReference type="PATRIC" id="fig|157687.3.peg.1152"/>
<evidence type="ECO:0000313" key="1">
    <source>
        <dbReference type="EMBL" id="BBM47812.1"/>
    </source>
</evidence>
<reference evidence="1 5" key="3">
    <citation type="submission" date="2019-07" db="EMBL/GenBank/DDBJ databases">
        <title>Complete Genome Sequence of Leptotrichia wadei Strain JMUB3933.</title>
        <authorList>
            <person name="Watanabe S."/>
            <person name="Cui L."/>
        </authorList>
    </citation>
    <scope>NUCLEOTIDE SEQUENCE [LARGE SCALE GENOMIC DNA]</scope>
    <source>
        <strain evidence="1 5">JMUB3933</strain>
    </source>
</reference>
<sequence length="156" mass="18355">MKYRLRITDEESKKEINVSEDEIIEVKYKIGLAEDTNLANSRSTVEMEITGKIISNLENAGNNLNSENKSVNDDLYERNKKNIIDLVEWAESYLQKSDYRNLEMFVDLGSNKKMDLKFTNMFVYNFLQEMSIEKGIGIFKLKLRQKFHQKNKLDIK</sequence>
<reference evidence="3" key="2">
    <citation type="submission" date="2016-01" db="EMBL/GenBank/DDBJ databases">
        <authorList>
            <person name="Oliw E.H."/>
        </authorList>
    </citation>
    <scope>NUCLEOTIDE SEQUENCE [LARGE SCALE GENOMIC DNA]</scope>
    <source>
        <strain evidence="3">KA00185</strain>
    </source>
</reference>
<dbReference type="EMBL" id="AP019834">
    <property type="protein sequence ID" value="BBM47812.1"/>
    <property type="molecule type" value="Genomic_DNA"/>
</dbReference>
<dbReference type="EMBL" id="LSDD01000089">
    <property type="protein sequence ID" value="KXB65478.1"/>
    <property type="molecule type" value="Genomic_DNA"/>
</dbReference>
<dbReference type="EMBL" id="AP019835">
    <property type="protein sequence ID" value="BBM50114.1"/>
    <property type="molecule type" value="Genomic_DNA"/>
</dbReference>
<reference evidence="4" key="1">
    <citation type="submission" date="2016-01" db="EMBL/GenBank/DDBJ databases">
        <authorList>
            <person name="Mitreva M."/>
            <person name="Pepin K.H."/>
            <person name="Mihindukulasuriya K.A."/>
            <person name="Fulton R."/>
            <person name="Fronick C."/>
            <person name="O'Laughlin M."/>
            <person name="Miner T."/>
            <person name="Herter B."/>
            <person name="Rosa B.A."/>
            <person name="Cordes M."/>
            <person name="Tomlinson C."/>
            <person name="Wollam A."/>
            <person name="Palsikar V.B."/>
            <person name="Mardis E.R."/>
            <person name="Wilson R.K."/>
        </authorList>
    </citation>
    <scope>NUCLEOTIDE SEQUENCE [LARGE SCALE GENOMIC DNA]</scope>
    <source>
        <strain evidence="4">KA00185</strain>
    </source>
</reference>
<dbReference type="Proteomes" id="UP000321397">
    <property type="component" value="Chromosome"/>
</dbReference>
<proteinExistence type="predicted"/>
<accession>A0A134ACS8</accession>
<organism evidence="3 4">
    <name type="scientific">Leptotrichia wadei</name>
    <dbReference type="NCBI Taxonomy" id="157687"/>
    <lineage>
        <taxon>Bacteria</taxon>
        <taxon>Fusobacteriati</taxon>
        <taxon>Fusobacteriota</taxon>
        <taxon>Fusobacteriia</taxon>
        <taxon>Fusobacteriales</taxon>
        <taxon>Leptotrichiaceae</taxon>
        <taxon>Leptotrichia</taxon>
    </lineage>
</organism>
<gene>
    <name evidence="3" type="ORF">HMPREF3180_01157</name>
    <name evidence="1" type="ORF">JMUB3933_1313</name>
    <name evidence="2" type="ORF">JMUB3934_1411</name>
</gene>
<evidence type="ECO:0000313" key="4">
    <source>
        <dbReference type="Proteomes" id="UP000070483"/>
    </source>
</evidence>
<protein>
    <submittedName>
        <fullName evidence="3">Uncharacterized protein</fullName>
    </submittedName>
</protein>
<reference evidence="2 6" key="4">
    <citation type="submission" date="2019-07" db="EMBL/GenBank/DDBJ databases">
        <title>Complete Genome Sequence of Leptotrichia wadei Strain JMUB3934.</title>
        <authorList>
            <person name="Watanabe S."/>
            <person name="Cui L."/>
        </authorList>
    </citation>
    <scope>NUCLEOTIDE SEQUENCE [LARGE SCALE GENOMIC DNA]</scope>
    <source>
        <strain evidence="2 6">JMUB3934</strain>
    </source>
</reference>
<evidence type="ECO:0000313" key="6">
    <source>
        <dbReference type="Proteomes" id="UP000321501"/>
    </source>
</evidence>
<dbReference type="STRING" id="157687.HMPREF3180_01157"/>
<dbReference type="GeneID" id="84804659"/>
<dbReference type="RefSeq" id="WP_018497767.1">
    <property type="nucleotide sequence ID" value="NZ_AP019829.2"/>
</dbReference>
<dbReference type="Proteomes" id="UP000321501">
    <property type="component" value="Chromosome"/>
</dbReference>
<dbReference type="Proteomes" id="UP000070483">
    <property type="component" value="Unassembled WGS sequence"/>
</dbReference>